<reference evidence="5" key="1">
    <citation type="submission" date="2019-01" db="EMBL/GenBank/DDBJ databases">
        <authorList>
            <consortium name="Pathogen Informatics"/>
        </authorList>
    </citation>
    <scope>NUCLEOTIDE SEQUENCE [LARGE SCALE GENOMIC DNA]</scope>
    <source>
        <strain evidence="5">NCTC10113</strain>
    </source>
</reference>
<dbReference type="GO" id="GO:0009378">
    <property type="term" value="F:four-way junction helicase activity"/>
    <property type="evidence" value="ECO:0007669"/>
    <property type="project" value="InterPro"/>
</dbReference>
<dbReference type="CDD" id="cd00009">
    <property type="entry name" value="AAA"/>
    <property type="match status" value="1"/>
</dbReference>
<comment type="similarity">
    <text evidence="1">Belongs to the AAA ATPase family. RarA/MGS1/WRNIP1 subfamily.</text>
</comment>
<dbReference type="InterPro" id="IPR032423">
    <property type="entry name" value="AAA_assoc_2"/>
</dbReference>
<evidence type="ECO:0000256" key="1">
    <source>
        <dbReference type="ARBA" id="ARBA00008959"/>
    </source>
</evidence>
<dbReference type="Pfam" id="PF16193">
    <property type="entry name" value="AAA_assoc_2"/>
    <property type="match status" value="1"/>
</dbReference>
<dbReference type="PANTHER" id="PTHR13779">
    <property type="entry name" value="WERNER HELICASE-INTERACTING PROTEIN 1 FAMILY MEMBER"/>
    <property type="match status" value="1"/>
</dbReference>
<dbReference type="Pfam" id="PF05496">
    <property type="entry name" value="RuvB_N"/>
    <property type="match status" value="1"/>
</dbReference>
<dbReference type="GO" id="GO:0006310">
    <property type="term" value="P:DNA recombination"/>
    <property type="evidence" value="ECO:0007669"/>
    <property type="project" value="InterPro"/>
</dbReference>
<dbReference type="InterPro" id="IPR051314">
    <property type="entry name" value="AAA_ATPase_RarA/MGS1/WRNIP1"/>
</dbReference>
<dbReference type="SUPFAM" id="SSF52540">
    <property type="entry name" value="P-loop containing nucleoside triphosphate hydrolases"/>
    <property type="match status" value="1"/>
</dbReference>
<dbReference type="Pfam" id="PF12002">
    <property type="entry name" value="MgsA_C"/>
    <property type="match status" value="1"/>
</dbReference>
<dbReference type="GO" id="GO:0006261">
    <property type="term" value="P:DNA-templated DNA replication"/>
    <property type="evidence" value="ECO:0007669"/>
    <property type="project" value="TreeGrafter"/>
</dbReference>
<dbReference type="Gene3D" id="1.10.3710.10">
    <property type="entry name" value="DNA polymerase III clamp loader subunits, C-terminal domain"/>
    <property type="match status" value="1"/>
</dbReference>
<dbReference type="GO" id="GO:0000731">
    <property type="term" value="P:DNA synthesis involved in DNA repair"/>
    <property type="evidence" value="ECO:0007669"/>
    <property type="project" value="TreeGrafter"/>
</dbReference>
<sequence>MSKNIALKLRPNTLDEFICDENLKFIFQNVINNKDFHSFIFYGPPGTGKTTISYILAKSLNVNFDYFNAAIEKKEELVKKIKSNKILIIDEVHRLNKDKQDILLPYVENGQITIYATTTENPYFKINPALRSRCSIIELKKQNEEELIKLLKYANTKECNSLDIDEEIYKFLALQANGDVRVALNNFELVVTIMNANKKQTNLSLEDIKKIIPAIQFSSDKDGDAHYDYLSAFHKSLRGSDPDAALYYGFLIVKSGDFDGLFRRLICASYEDVGLANPHLQADVIAAINAFERIGMPEGYLPIGYAILAVCLSPKSNSVLYAASRAQADIENGYIGEVPNYLKDAHYKSAKNLGRGLTYKYPHDYKNHWVDQKYLPKTLQNKKYYDDTLTFEGYEAKIKEYWNKIKGN</sequence>
<dbReference type="InterPro" id="IPR027417">
    <property type="entry name" value="P-loop_NTPase"/>
</dbReference>
<dbReference type="SMART" id="SM00382">
    <property type="entry name" value="AAA"/>
    <property type="match status" value="1"/>
</dbReference>
<dbReference type="GO" id="GO:0017116">
    <property type="term" value="F:single-stranded DNA helicase activity"/>
    <property type="evidence" value="ECO:0007669"/>
    <property type="project" value="TreeGrafter"/>
</dbReference>
<name>A0A448ZZ90_METSV</name>
<dbReference type="Gene3D" id="1.20.272.10">
    <property type="match status" value="1"/>
</dbReference>
<dbReference type="Gene3D" id="1.10.8.60">
    <property type="match status" value="1"/>
</dbReference>
<dbReference type="GO" id="GO:0003677">
    <property type="term" value="F:DNA binding"/>
    <property type="evidence" value="ECO:0007669"/>
    <property type="project" value="InterPro"/>
</dbReference>
<keyword evidence="2" id="KW-0547">Nucleotide-binding</keyword>
<keyword evidence="3" id="KW-0067">ATP-binding</keyword>
<dbReference type="SUPFAM" id="SSF48019">
    <property type="entry name" value="post-AAA+ oligomerization domain-like"/>
    <property type="match status" value="1"/>
</dbReference>
<dbReference type="InterPro" id="IPR008824">
    <property type="entry name" value="RuvB-like_N"/>
</dbReference>
<dbReference type="Gene3D" id="3.40.50.300">
    <property type="entry name" value="P-loop containing nucleotide triphosphate hydrolases"/>
    <property type="match status" value="1"/>
</dbReference>
<dbReference type="FunFam" id="1.10.3710.10:FF:000003">
    <property type="entry name" value="ATPase, AAA family protein"/>
    <property type="match status" value="1"/>
</dbReference>
<dbReference type="EMBL" id="LR214939">
    <property type="protein sequence ID" value="VEU56541.1"/>
    <property type="molecule type" value="Genomic_DNA"/>
</dbReference>
<evidence type="ECO:0000256" key="2">
    <source>
        <dbReference type="ARBA" id="ARBA00022741"/>
    </source>
</evidence>
<protein>
    <submittedName>
        <fullName evidence="5">ATPase</fullName>
    </submittedName>
</protein>
<feature type="domain" description="AAA+ ATPase" evidence="4">
    <location>
        <begin position="35"/>
        <end position="142"/>
    </location>
</feature>
<gene>
    <name evidence="5" type="primary">mgs1_2</name>
    <name evidence="5" type="ORF">NCTC10113_01450</name>
</gene>
<dbReference type="RefSeq" id="WP_024544364.1">
    <property type="nucleotide sequence ID" value="NZ_LR214938.2"/>
</dbReference>
<proteinExistence type="inferred from homology"/>
<dbReference type="GO" id="GO:0008047">
    <property type="term" value="F:enzyme activator activity"/>
    <property type="evidence" value="ECO:0007669"/>
    <property type="project" value="TreeGrafter"/>
</dbReference>
<evidence type="ECO:0000256" key="3">
    <source>
        <dbReference type="ARBA" id="ARBA00022840"/>
    </source>
</evidence>
<dbReference type="CDD" id="cd18139">
    <property type="entry name" value="HLD_clamp_RarA"/>
    <property type="match status" value="1"/>
</dbReference>
<dbReference type="InterPro" id="IPR021886">
    <property type="entry name" value="MgsA_C"/>
</dbReference>
<organism evidence="5">
    <name type="scientific">Metamycoplasma salivarium</name>
    <name type="common">Mycoplasma salivarium</name>
    <dbReference type="NCBI Taxonomy" id="2124"/>
    <lineage>
        <taxon>Bacteria</taxon>
        <taxon>Bacillati</taxon>
        <taxon>Mycoplasmatota</taxon>
        <taxon>Mycoplasmoidales</taxon>
        <taxon>Metamycoplasmataceae</taxon>
        <taxon>Metamycoplasma</taxon>
    </lineage>
</organism>
<dbReference type="AlphaFoldDB" id="A0A448ZZ90"/>
<dbReference type="InterPro" id="IPR003593">
    <property type="entry name" value="AAA+_ATPase"/>
</dbReference>
<dbReference type="InterPro" id="IPR008921">
    <property type="entry name" value="DNA_pol3_clamp-load_cplx_C"/>
</dbReference>
<keyword evidence="5" id="KW-0614">Plasmid</keyword>
<evidence type="ECO:0000313" key="5">
    <source>
        <dbReference type="EMBL" id="VEU56541.1"/>
    </source>
</evidence>
<dbReference type="GO" id="GO:0005524">
    <property type="term" value="F:ATP binding"/>
    <property type="evidence" value="ECO:0007669"/>
    <property type="project" value="UniProtKB-KW"/>
</dbReference>
<geneLocation type="plasmid" evidence="5">
    <name>2</name>
</geneLocation>
<evidence type="ECO:0000259" key="4">
    <source>
        <dbReference type="SMART" id="SM00382"/>
    </source>
</evidence>
<accession>A0A448ZZ90</accession>
<dbReference type="PANTHER" id="PTHR13779:SF7">
    <property type="entry name" value="ATPASE WRNIP1"/>
    <property type="match status" value="1"/>
</dbReference>